<reference evidence="4 5" key="1">
    <citation type="submission" date="2024-09" db="EMBL/GenBank/DDBJ databases">
        <authorList>
            <person name="Sun Q."/>
            <person name="Mori K."/>
        </authorList>
    </citation>
    <scope>NUCLEOTIDE SEQUENCE [LARGE SCALE GENOMIC DNA]</scope>
    <source>
        <strain evidence="4 5">NCAIM B.02529</strain>
    </source>
</reference>
<evidence type="ECO:0000259" key="3">
    <source>
        <dbReference type="Pfam" id="PF01551"/>
    </source>
</evidence>
<organism evidence="4 5">
    <name type="scientific">Pontibacillus salicampi</name>
    <dbReference type="NCBI Taxonomy" id="1449801"/>
    <lineage>
        <taxon>Bacteria</taxon>
        <taxon>Bacillati</taxon>
        <taxon>Bacillota</taxon>
        <taxon>Bacilli</taxon>
        <taxon>Bacillales</taxon>
        <taxon>Bacillaceae</taxon>
        <taxon>Pontibacillus</taxon>
    </lineage>
</organism>
<accession>A0ABV6LJ96</accession>
<dbReference type="PANTHER" id="PTHR21666">
    <property type="entry name" value="PEPTIDASE-RELATED"/>
    <property type="match status" value="1"/>
</dbReference>
<dbReference type="InterPro" id="IPR016047">
    <property type="entry name" value="M23ase_b-sheet_dom"/>
</dbReference>
<proteinExistence type="predicted"/>
<gene>
    <name evidence="4" type="ORF">ACFFGV_02505</name>
</gene>
<dbReference type="InterPro" id="IPR011055">
    <property type="entry name" value="Dup_hybrid_motif"/>
</dbReference>
<sequence length="264" mass="29358">MKKDVRDIRKSIAQRKKQREVSGEHQRTTTTAVSPVQDEEKFGYMPFSSSEVKGTLGENYFTAFLLRSIVAAVLFFIVAIVYQMDSQVLEKPKSVVQKAVTEEFQFASVNQWYQEKFGEPFAFLPTFPKATEQNSQTVATTGEDYALPVNGSIQESFQTNGQGILLATSQEAQVKASRDGTVLFAGNKEDTGKTIIIQHADGTKSYYGNLSKIDVEQYEQVSNGNAIGIMTPTTEGERAALYFAIQKGNQFIDPIQVIEVHDQP</sequence>
<dbReference type="EMBL" id="JBHLTP010000003">
    <property type="protein sequence ID" value="MFC0522461.1"/>
    <property type="molecule type" value="Genomic_DNA"/>
</dbReference>
<protein>
    <submittedName>
        <fullName evidence="4">Peptidoglycan DD-metalloendopeptidase family protein</fullName>
    </submittedName>
</protein>
<keyword evidence="2" id="KW-0812">Transmembrane</keyword>
<dbReference type="RefSeq" id="WP_377344992.1">
    <property type="nucleotide sequence ID" value="NZ_JBHLTP010000003.1"/>
</dbReference>
<dbReference type="PANTHER" id="PTHR21666:SF274">
    <property type="entry name" value="STAGE IV SPORULATION PROTEIN FA"/>
    <property type="match status" value="1"/>
</dbReference>
<feature type="region of interest" description="Disordered" evidence="1">
    <location>
        <begin position="12"/>
        <end position="33"/>
    </location>
</feature>
<evidence type="ECO:0000313" key="4">
    <source>
        <dbReference type="EMBL" id="MFC0522461.1"/>
    </source>
</evidence>
<feature type="transmembrane region" description="Helical" evidence="2">
    <location>
        <begin position="64"/>
        <end position="84"/>
    </location>
</feature>
<dbReference type="Proteomes" id="UP001589836">
    <property type="component" value="Unassembled WGS sequence"/>
</dbReference>
<dbReference type="SUPFAM" id="SSF51261">
    <property type="entry name" value="Duplicated hybrid motif"/>
    <property type="match status" value="1"/>
</dbReference>
<dbReference type="Gene3D" id="2.70.70.10">
    <property type="entry name" value="Glucose Permease (Domain IIA)"/>
    <property type="match status" value="1"/>
</dbReference>
<feature type="domain" description="M23ase beta-sheet core" evidence="3">
    <location>
        <begin position="162"/>
        <end position="254"/>
    </location>
</feature>
<evidence type="ECO:0000313" key="5">
    <source>
        <dbReference type="Proteomes" id="UP001589836"/>
    </source>
</evidence>
<dbReference type="CDD" id="cd12797">
    <property type="entry name" value="M23_peptidase"/>
    <property type="match status" value="1"/>
</dbReference>
<keyword evidence="2" id="KW-1133">Transmembrane helix</keyword>
<evidence type="ECO:0000256" key="2">
    <source>
        <dbReference type="SAM" id="Phobius"/>
    </source>
</evidence>
<keyword evidence="2" id="KW-0472">Membrane</keyword>
<name>A0ABV6LJ96_9BACI</name>
<dbReference type="Pfam" id="PF01551">
    <property type="entry name" value="Peptidase_M23"/>
    <property type="match status" value="1"/>
</dbReference>
<comment type="caution">
    <text evidence="4">The sequence shown here is derived from an EMBL/GenBank/DDBJ whole genome shotgun (WGS) entry which is preliminary data.</text>
</comment>
<evidence type="ECO:0000256" key="1">
    <source>
        <dbReference type="SAM" id="MobiDB-lite"/>
    </source>
</evidence>
<dbReference type="InterPro" id="IPR050570">
    <property type="entry name" value="Cell_wall_metabolism_enzyme"/>
</dbReference>
<keyword evidence="5" id="KW-1185">Reference proteome</keyword>